<dbReference type="Proteomes" id="UP001058980">
    <property type="component" value="Chromosome"/>
</dbReference>
<dbReference type="InterPro" id="IPR011009">
    <property type="entry name" value="Kinase-like_dom_sf"/>
</dbReference>
<evidence type="ECO:0000313" key="3">
    <source>
        <dbReference type="EMBL" id="VVE56316.1"/>
    </source>
</evidence>
<gene>
    <name evidence="2" type="ORF">NTU39_23160</name>
    <name evidence="3" type="ORF">PCO31010_05078</name>
</gene>
<dbReference type="EMBL" id="CP102780">
    <property type="protein sequence ID" value="UVA78895.1"/>
    <property type="molecule type" value="Genomic_DNA"/>
</dbReference>
<dbReference type="Gene3D" id="3.90.1200.10">
    <property type="match status" value="1"/>
</dbReference>
<evidence type="ECO:0000313" key="5">
    <source>
        <dbReference type="Proteomes" id="UP001058980"/>
    </source>
</evidence>
<dbReference type="AlphaFoldDB" id="A0A5E4Z5C7"/>
<dbReference type="SUPFAM" id="SSF56112">
    <property type="entry name" value="Protein kinase-like (PK-like)"/>
    <property type="match status" value="1"/>
</dbReference>
<dbReference type="InterPro" id="IPR002575">
    <property type="entry name" value="Aminoglycoside_PTrfase"/>
</dbReference>
<protein>
    <submittedName>
        <fullName evidence="2">Aminoglycoside phosphotransferase family protein</fullName>
    </submittedName>
</protein>
<reference evidence="2" key="2">
    <citation type="submission" date="2022-08" db="EMBL/GenBank/DDBJ databases">
        <title>Multi-unit outbreak of Pandoraea commovens among non-cystic fibrosis intensive care patients from 2019 to 2021 in Berlin, Germany.</title>
        <authorList>
            <person name="Menzel P."/>
        </authorList>
    </citation>
    <scope>NUCLEOTIDE SEQUENCE</scope>
    <source>
        <strain evidence="2">LB-19-202-79</strain>
    </source>
</reference>
<sequence>MLSKLRHFSDGPDAGLEASKLAVDVGPLLSCLGAQPDTLVRVQAGTLGICFTVRAGARTRFLKSHATPQGRDALDKEIALLDAAYAGRLHVERVECDGRLWLVTDTLTRSPVAPGIADVLSAIAGYEARLACHEWAPRMRRDDTMSSLVDASHEALAHLTSKKLIAHETAQQVQRYLTQLAQALASMPPVVCHGDLGPANLMHDAEGLVAVDWEDAFLGVAGYDFLYWLTFFDNRKHLSAGIFGHTPWPKEIDIAMLVMIVLLKCDLSVRAARVAGNALSFDQRLGEILALA</sequence>
<dbReference type="Proteomes" id="UP000343335">
    <property type="component" value="Unassembled WGS sequence"/>
</dbReference>
<proteinExistence type="predicted"/>
<feature type="domain" description="Aminoglycoside phosphotransferase" evidence="1">
    <location>
        <begin position="54"/>
        <end position="233"/>
    </location>
</feature>
<keyword evidence="5" id="KW-1185">Reference proteome</keyword>
<name>A0A5E4Z5C7_9BURK</name>
<evidence type="ECO:0000259" key="1">
    <source>
        <dbReference type="Pfam" id="PF01636"/>
    </source>
</evidence>
<evidence type="ECO:0000313" key="2">
    <source>
        <dbReference type="EMBL" id="UVA78895.1"/>
    </source>
</evidence>
<reference evidence="3 4" key="1">
    <citation type="submission" date="2019-08" db="EMBL/GenBank/DDBJ databases">
        <authorList>
            <person name="Peeters C."/>
        </authorList>
    </citation>
    <scope>NUCLEOTIDE SEQUENCE [LARGE SCALE GENOMIC DNA]</scope>
    <source>
        <strain evidence="3 4">LMG 31010</strain>
    </source>
</reference>
<evidence type="ECO:0000313" key="4">
    <source>
        <dbReference type="Proteomes" id="UP000343335"/>
    </source>
</evidence>
<organism evidence="3 4">
    <name type="scientific">Pandoraea commovens</name>
    <dbReference type="NCBI Taxonomy" id="2508289"/>
    <lineage>
        <taxon>Bacteria</taxon>
        <taxon>Pseudomonadati</taxon>
        <taxon>Pseudomonadota</taxon>
        <taxon>Betaproteobacteria</taxon>
        <taxon>Burkholderiales</taxon>
        <taxon>Burkholderiaceae</taxon>
        <taxon>Pandoraea</taxon>
    </lineage>
</organism>
<dbReference type="Pfam" id="PF01636">
    <property type="entry name" value="APH"/>
    <property type="match status" value="1"/>
</dbReference>
<accession>A0A5E4Z5C7</accession>
<dbReference type="EMBL" id="CABPSA010000013">
    <property type="protein sequence ID" value="VVE56316.1"/>
    <property type="molecule type" value="Genomic_DNA"/>
</dbReference>
<dbReference type="RefSeq" id="WP_174985155.1">
    <property type="nucleotide sequence ID" value="NZ_CABPSA010000013.1"/>
</dbReference>